<proteinExistence type="predicted"/>
<dbReference type="Proteomes" id="UP000646244">
    <property type="component" value="Unassembled WGS sequence"/>
</dbReference>
<name>A0A918TAN6_STRCJ</name>
<evidence type="ECO:0000256" key="1">
    <source>
        <dbReference type="SAM" id="MobiDB-lite"/>
    </source>
</evidence>
<dbReference type="Pfam" id="PF19457">
    <property type="entry name" value="DUF5994"/>
    <property type="match status" value="1"/>
</dbReference>
<sequence length="232" mass="24814">MYEVFPVSPPYSGKRSADLARPGDFSGAGVRRPCGRARRRPAEYGGIAASGSPGDCDAPRTPNEHAESSETGEYAMADSDTPRLPGLLPDAIHHAVKPGTALLRLETTRERGGVLDGAWWPRSRDIGAELPGLITALTEHLGPITRVGLDASAWEELPTRLIIEDRVVRIDSFPVGDDTVLITRGENDHFALLVVPPDATPDAARAAMARAVRADNITRAEQILIDTGTPQA</sequence>
<dbReference type="InterPro" id="IPR046036">
    <property type="entry name" value="DUF5994"/>
</dbReference>
<comment type="caution">
    <text evidence="2">The sequence shown here is derived from an EMBL/GenBank/DDBJ whole genome shotgun (WGS) entry which is preliminary data.</text>
</comment>
<evidence type="ECO:0000313" key="3">
    <source>
        <dbReference type="Proteomes" id="UP000646244"/>
    </source>
</evidence>
<reference evidence="2" key="1">
    <citation type="journal article" date="2014" name="Int. J. Syst. Evol. Microbiol.">
        <title>Complete genome sequence of Corynebacterium casei LMG S-19264T (=DSM 44701T), isolated from a smear-ripened cheese.</title>
        <authorList>
            <consortium name="US DOE Joint Genome Institute (JGI-PGF)"/>
            <person name="Walter F."/>
            <person name="Albersmeier A."/>
            <person name="Kalinowski J."/>
            <person name="Ruckert C."/>
        </authorList>
    </citation>
    <scope>NUCLEOTIDE SEQUENCE</scope>
    <source>
        <strain evidence="2">JCM 4633</strain>
    </source>
</reference>
<gene>
    <name evidence="2" type="ORF">GCM10010507_09390</name>
</gene>
<accession>A0A918TAN6</accession>
<dbReference type="EMBL" id="BMVB01000002">
    <property type="protein sequence ID" value="GHC37952.1"/>
    <property type="molecule type" value="Genomic_DNA"/>
</dbReference>
<reference evidence="2" key="2">
    <citation type="submission" date="2020-09" db="EMBL/GenBank/DDBJ databases">
        <authorList>
            <person name="Sun Q."/>
            <person name="Ohkuma M."/>
        </authorList>
    </citation>
    <scope>NUCLEOTIDE SEQUENCE</scope>
    <source>
        <strain evidence="2">JCM 4633</strain>
    </source>
</reference>
<evidence type="ECO:0000313" key="2">
    <source>
        <dbReference type="EMBL" id="GHC37952.1"/>
    </source>
</evidence>
<organism evidence="2 3">
    <name type="scientific">Streptomyces cinnamoneus</name>
    <name type="common">Streptoverticillium cinnamoneum</name>
    <dbReference type="NCBI Taxonomy" id="53446"/>
    <lineage>
        <taxon>Bacteria</taxon>
        <taxon>Bacillati</taxon>
        <taxon>Actinomycetota</taxon>
        <taxon>Actinomycetes</taxon>
        <taxon>Kitasatosporales</taxon>
        <taxon>Streptomycetaceae</taxon>
        <taxon>Streptomyces</taxon>
        <taxon>Streptomyces cinnamoneus group</taxon>
    </lineage>
</organism>
<protein>
    <submittedName>
        <fullName evidence="2">Uncharacterized protein</fullName>
    </submittedName>
</protein>
<dbReference type="AlphaFoldDB" id="A0A918TAN6"/>
<feature type="region of interest" description="Disordered" evidence="1">
    <location>
        <begin position="1"/>
        <end position="83"/>
    </location>
</feature>